<evidence type="ECO:0000256" key="4">
    <source>
        <dbReference type="ARBA" id="ARBA00022989"/>
    </source>
</evidence>
<feature type="transmembrane region" description="Helical" evidence="7">
    <location>
        <begin position="482"/>
        <end position="502"/>
    </location>
</feature>
<dbReference type="InterPro" id="IPR051843">
    <property type="entry name" value="CPA1_transporter"/>
</dbReference>
<feature type="transmembrane region" description="Helical" evidence="7">
    <location>
        <begin position="889"/>
        <end position="911"/>
    </location>
</feature>
<name>A0ABQ7SEY4_PHRPL</name>
<feature type="transmembrane region" description="Helical" evidence="7">
    <location>
        <begin position="5"/>
        <end position="25"/>
    </location>
</feature>
<feature type="transmembrane region" description="Helical" evidence="7">
    <location>
        <begin position="63"/>
        <end position="81"/>
    </location>
</feature>
<evidence type="ECO:0000313" key="10">
    <source>
        <dbReference type="Proteomes" id="UP000826234"/>
    </source>
</evidence>
<evidence type="ECO:0000313" key="9">
    <source>
        <dbReference type="EMBL" id="KAH0615892.1"/>
    </source>
</evidence>
<keyword evidence="3 7" id="KW-0812">Transmembrane</keyword>
<feature type="transmembrane region" description="Helical" evidence="7">
    <location>
        <begin position="243"/>
        <end position="266"/>
    </location>
</feature>
<comment type="similarity">
    <text evidence="2">Belongs to the monovalent cation:proton antiporter 1 (CPA1) transporter (TC 2.A.36) family.</text>
</comment>
<feature type="transmembrane region" description="Helical" evidence="7">
    <location>
        <begin position="208"/>
        <end position="231"/>
    </location>
</feature>
<comment type="subcellular location">
    <subcellularLocation>
        <location evidence="1">Membrane</location>
        <topology evidence="1">Multi-pass membrane protein</topology>
    </subcellularLocation>
</comment>
<evidence type="ECO:0000256" key="6">
    <source>
        <dbReference type="SAM" id="MobiDB-lite"/>
    </source>
</evidence>
<proteinExistence type="inferred from homology"/>
<feature type="transmembrane region" description="Helical" evidence="7">
    <location>
        <begin position="137"/>
        <end position="161"/>
    </location>
</feature>
<dbReference type="PANTHER" id="PTHR31102">
    <property type="match status" value="1"/>
</dbReference>
<feature type="transmembrane region" description="Helical" evidence="7">
    <location>
        <begin position="667"/>
        <end position="689"/>
    </location>
</feature>
<dbReference type="Pfam" id="PF00999">
    <property type="entry name" value="Na_H_Exchanger"/>
    <property type="match status" value="2"/>
</dbReference>
<feature type="transmembrane region" description="Helical" evidence="7">
    <location>
        <begin position="571"/>
        <end position="591"/>
    </location>
</feature>
<evidence type="ECO:0000259" key="8">
    <source>
        <dbReference type="Pfam" id="PF00999"/>
    </source>
</evidence>
<evidence type="ECO:0000256" key="1">
    <source>
        <dbReference type="ARBA" id="ARBA00004141"/>
    </source>
</evidence>
<feature type="region of interest" description="Disordered" evidence="6">
    <location>
        <begin position="406"/>
        <end position="467"/>
    </location>
</feature>
<feature type="transmembrane region" description="Helical" evidence="7">
    <location>
        <begin position="37"/>
        <end position="56"/>
    </location>
</feature>
<feature type="transmembrane region" description="Helical" evidence="7">
    <location>
        <begin position="272"/>
        <end position="300"/>
    </location>
</feature>
<sequence>MLRTILYLSFSGTAIVLVWAVIWSITGDECLPGGNLFGILFLFFFAVIGGKLMGLIKFPGLPPFPPLLGMLLVGFLLRNIPYVTDIVQINVKWGATLRNIALSVILVRAGLGLDPKKRLSLPQATESTQRMDINKKLILYMFRFVLGAVSPAVVVPSMLVLQGGGYGVEKGVPTLLMAAGSFDDILAITGFNTCLGIAFSSGSTLDNILHGLLEVAVGIAAGGLLGIFVRYFPSKDQKEVEKIIAVAWEIFQPFLFGLIGAEISVASLKPETVGLCVATLFVGLTTRITATFLLVCFAGFNIKEKIFISLAWIPKATVQAAIGSVALDTARTHQDEVLEKYGMDVLTVAFLAILITAPIGALIIGLAGPQLLHKATEANSEDHGQAVGEEMATHGSSMPVVEQVRGYGGKQQEYSTPANMENKIKPQEENALDSKDVSDNKQKELTLDHSEQQVQEPLPETEETKRTPGKLREICACPPQGFLGSFVTNVAAIVIIWAVTWSLAGKDCLPGGNLFGLIFLYAFSVLGGHLMVLIKIPNLPPLPRLLGMLLAGFLIRNIPFTSKIIKINVKWGAALRNIALSIILALAGLGLNPKALNKLKAVCFRLSLGPCITESCSAAVISHFVMGLPWVWGFMLGFVIGAVSPAIVVLSMLGLQARGYGVDKGIPTLLIAAGSLDDIVAITGFNTFLGMAFSTGSTLKSLLHGVLEVAIGAGAGGVLGIFICYFPSRDQTHLAWKRTFFIIGLAMFSLLGSKYFDVHGSGGLCTIVLAFLGGMAWGEEKNAVEELVAVAWSVLQPFLFGLIGAEISVVSLKPKMVGLCLGTLALALTARLLATFLLVTASGFDFKEKVFIALSWIPKATVQAAIGSVALDTAREEQDATLEEYGLSILTAAFLSILITAPTGALIIGLAGPKLLHRSRPDKADLKRIQSITASPV</sequence>
<comment type="caution">
    <text evidence="9">The sequence shown here is derived from an EMBL/GenBank/DDBJ whole genome shotgun (WGS) entry which is preliminary data.</text>
</comment>
<feature type="domain" description="Cation/H+ exchanger transmembrane" evidence="8">
    <location>
        <begin position="537"/>
        <end position="898"/>
    </location>
</feature>
<dbReference type="InterPro" id="IPR006153">
    <property type="entry name" value="Cation/H_exchanger_TM"/>
</dbReference>
<feature type="transmembrane region" description="Helical" evidence="7">
    <location>
        <begin position="709"/>
        <end position="728"/>
    </location>
</feature>
<dbReference type="PANTHER" id="PTHR31102:SF1">
    <property type="entry name" value="CATION_H+ EXCHANGER DOMAIN-CONTAINING PROTEIN"/>
    <property type="match status" value="1"/>
</dbReference>
<evidence type="ECO:0000256" key="2">
    <source>
        <dbReference type="ARBA" id="ARBA00007367"/>
    </source>
</evidence>
<organism evidence="9 10">
    <name type="scientific">Phrynosoma platyrhinos</name>
    <name type="common">Desert horned lizard</name>
    <dbReference type="NCBI Taxonomy" id="52577"/>
    <lineage>
        <taxon>Eukaryota</taxon>
        <taxon>Metazoa</taxon>
        <taxon>Chordata</taxon>
        <taxon>Craniata</taxon>
        <taxon>Vertebrata</taxon>
        <taxon>Euteleostomi</taxon>
        <taxon>Lepidosauria</taxon>
        <taxon>Squamata</taxon>
        <taxon>Bifurcata</taxon>
        <taxon>Unidentata</taxon>
        <taxon>Episquamata</taxon>
        <taxon>Toxicofera</taxon>
        <taxon>Iguania</taxon>
        <taxon>Phrynosomatidae</taxon>
        <taxon>Phrynosomatinae</taxon>
        <taxon>Phrynosoma</taxon>
    </lineage>
</organism>
<feature type="transmembrane region" description="Helical" evidence="7">
    <location>
        <begin position="545"/>
        <end position="565"/>
    </location>
</feature>
<keyword evidence="4 7" id="KW-1133">Transmembrane helix</keyword>
<dbReference type="EMBL" id="JAIPUX010005290">
    <property type="protein sequence ID" value="KAH0615892.1"/>
    <property type="molecule type" value="Genomic_DNA"/>
</dbReference>
<feature type="transmembrane region" description="Helical" evidence="7">
    <location>
        <begin position="514"/>
        <end position="533"/>
    </location>
</feature>
<keyword evidence="5 7" id="KW-0472">Membrane</keyword>
<keyword evidence="10" id="KW-1185">Reference proteome</keyword>
<accession>A0ABQ7SEY4</accession>
<feature type="transmembrane region" description="Helical" evidence="7">
    <location>
        <begin position="347"/>
        <end position="367"/>
    </location>
</feature>
<feature type="transmembrane region" description="Helical" evidence="7">
    <location>
        <begin position="789"/>
        <end position="810"/>
    </location>
</feature>
<feature type="transmembrane region" description="Helical" evidence="7">
    <location>
        <begin position="735"/>
        <end position="752"/>
    </location>
</feature>
<evidence type="ECO:0000256" key="5">
    <source>
        <dbReference type="ARBA" id="ARBA00023136"/>
    </source>
</evidence>
<feature type="domain" description="Cation/H+ exchanger transmembrane" evidence="8">
    <location>
        <begin position="239"/>
        <end position="364"/>
    </location>
</feature>
<feature type="transmembrane region" description="Helical" evidence="7">
    <location>
        <begin position="631"/>
        <end position="655"/>
    </location>
</feature>
<feature type="transmembrane region" description="Helical" evidence="7">
    <location>
        <begin position="816"/>
        <end position="838"/>
    </location>
</feature>
<feature type="compositionally biased region" description="Basic and acidic residues" evidence="6">
    <location>
        <begin position="422"/>
        <end position="451"/>
    </location>
</feature>
<evidence type="ECO:0000256" key="3">
    <source>
        <dbReference type="ARBA" id="ARBA00022692"/>
    </source>
</evidence>
<evidence type="ECO:0000256" key="7">
    <source>
        <dbReference type="SAM" id="Phobius"/>
    </source>
</evidence>
<reference evidence="9 10" key="1">
    <citation type="journal article" date="2022" name="Gigascience">
        <title>A chromosome-level genome assembly and annotation of the desert horned lizard, Phrynosoma platyrhinos, provides insight into chromosomal rearrangements among reptiles.</title>
        <authorList>
            <person name="Koochekian N."/>
            <person name="Ascanio A."/>
            <person name="Farleigh K."/>
            <person name="Card D.C."/>
            <person name="Schield D.R."/>
            <person name="Castoe T.A."/>
            <person name="Jezkova T."/>
        </authorList>
    </citation>
    <scope>NUCLEOTIDE SEQUENCE [LARGE SCALE GENOMIC DNA]</scope>
    <source>
        <strain evidence="9">NK-2021</strain>
    </source>
</reference>
<gene>
    <name evidence="9" type="ORF">JD844_026495</name>
</gene>
<protein>
    <recommendedName>
        <fullName evidence="8">Cation/H+ exchanger transmembrane domain-containing protein</fullName>
    </recommendedName>
</protein>
<dbReference type="Proteomes" id="UP000826234">
    <property type="component" value="Unassembled WGS sequence"/>
</dbReference>